<keyword evidence="3" id="KW-0274">FAD</keyword>
<dbReference type="RefSeq" id="WP_166195617.1">
    <property type="nucleotide sequence ID" value="NZ_CP049817.1"/>
</dbReference>
<evidence type="ECO:0000313" key="7">
    <source>
        <dbReference type="Proteomes" id="UP000500791"/>
    </source>
</evidence>
<dbReference type="KEGG" id="mon:G8E03_17255"/>
<dbReference type="EMBL" id="CP049817">
    <property type="protein sequence ID" value="QIK42593.1"/>
    <property type="molecule type" value="Genomic_DNA"/>
</dbReference>
<evidence type="ECO:0000256" key="4">
    <source>
        <dbReference type="ARBA" id="ARBA00023002"/>
    </source>
</evidence>
<dbReference type="Proteomes" id="UP000500791">
    <property type="component" value="Plasmid unnamed6"/>
</dbReference>
<evidence type="ECO:0000256" key="1">
    <source>
        <dbReference type="ARBA" id="ARBA00001974"/>
    </source>
</evidence>
<reference evidence="6 7" key="1">
    <citation type="submission" date="2020-03" db="EMBL/GenBank/DDBJ databases">
        <title>Complete genome sequence of Monaibacterium sp. ALG8 with diverse plasmids.</title>
        <authorList>
            <person name="Sun C."/>
        </authorList>
    </citation>
    <scope>NUCLEOTIDE SEQUENCE [LARGE SCALE GENOMIC DNA]</scope>
    <source>
        <strain evidence="6 7">ALG8</strain>
        <plasmid evidence="6 7">unnamed6</plasmid>
    </source>
</reference>
<geneLocation type="plasmid" evidence="6 7">
    <name>unnamed6</name>
</geneLocation>
<dbReference type="GO" id="GO:0016491">
    <property type="term" value="F:oxidoreductase activity"/>
    <property type="evidence" value="ECO:0007669"/>
    <property type="project" value="UniProtKB-KW"/>
</dbReference>
<dbReference type="InterPro" id="IPR036188">
    <property type="entry name" value="FAD/NAD-bd_sf"/>
</dbReference>
<keyword evidence="7" id="KW-1185">Reference proteome</keyword>
<dbReference type="Gene3D" id="3.50.50.60">
    <property type="entry name" value="FAD/NAD(P)-binding domain"/>
    <property type="match status" value="2"/>
</dbReference>
<dbReference type="SUPFAM" id="SSF51905">
    <property type="entry name" value="FAD/NAD(P)-binding domain"/>
    <property type="match status" value="1"/>
</dbReference>
<dbReference type="PANTHER" id="PTHR43400">
    <property type="entry name" value="FUMARATE REDUCTASE"/>
    <property type="match status" value="1"/>
</dbReference>
<protein>
    <submittedName>
        <fullName evidence="6">FAD-dependent oxidoreductase</fullName>
    </submittedName>
</protein>
<gene>
    <name evidence="6" type="ORF">G8E03_17255</name>
</gene>
<dbReference type="GO" id="GO:0008202">
    <property type="term" value="P:steroid metabolic process"/>
    <property type="evidence" value="ECO:0007669"/>
    <property type="project" value="UniProtKB-ARBA"/>
</dbReference>
<name>A0A6G7VR93_9RHOB</name>
<evidence type="ECO:0000256" key="3">
    <source>
        <dbReference type="ARBA" id="ARBA00022827"/>
    </source>
</evidence>
<proteinExistence type="predicted"/>
<dbReference type="InterPro" id="IPR027477">
    <property type="entry name" value="Succ_DH/fumarate_Rdtase_cat_sf"/>
</dbReference>
<keyword evidence="2" id="KW-0285">Flavoprotein</keyword>
<dbReference type="PRINTS" id="PR00411">
    <property type="entry name" value="PNDRDTASEI"/>
</dbReference>
<accession>A0A6G7VR93</accession>
<dbReference type="SUPFAM" id="SSF56425">
    <property type="entry name" value="Succinate dehydrogenase/fumarate reductase flavoprotein, catalytic domain"/>
    <property type="match status" value="1"/>
</dbReference>
<feature type="domain" description="FAD-dependent oxidoreductase 2 FAD-binding" evidence="5">
    <location>
        <begin position="11"/>
        <end position="550"/>
    </location>
</feature>
<dbReference type="InterPro" id="IPR003953">
    <property type="entry name" value="FAD-dep_OxRdtase_2_FAD-bd"/>
</dbReference>
<organism evidence="6 7">
    <name type="scientific">Pontivivens nitratireducens</name>
    <dbReference type="NCBI Taxonomy" id="2758038"/>
    <lineage>
        <taxon>Bacteria</taxon>
        <taxon>Pseudomonadati</taxon>
        <taxon>Pseudomonadota</taxon>
        <taxon>Alphaproteobacteria</taxon>
        <taxon>Rhodobacterales</taxon>
        <taxon>Paracoccaceae</taxon>
        <taxon>Pontivivens</taxon>
    </lineage>
</organism>
<dbReference type="Pfam" id="PF00890">
    <property type="entry name" value="FAD_binding_2"/>
    <property type="match status" value="1"/>
</dbReference>
<evidence type="ECO:0000256" key="2">
    <source>
        <dbReference type="ARBA" id="ARBA00022630"/>
    </source>
</evidence>
<evidence type="ECO:0000313" key="6">
    <source>
        <dbReference type="EMBL" id="QIK42593.1"/>
    </source>
</evidence>
<comment type="cofactor">
    <cofactor evidence="1">
        <name>FAD</name>
        <dbReference type="ChEBI" id="CHEBI:57692"/>
    </cofactor>
</comment>
<keyword evidence="6" id="KW-0614">Plasmid</keyword>
<evidence type="ECO:0000259" key="5">
    <source>
        <dbReference type="Pfam" id="PF00890"/>
    </source>
</evidence>
<dbReference type="AlphaFoldDB" id="A0A6G7VR93"/>
<keyword evidence="4" id="KW-0560">Oxidoreductase</keyword>
<dbReference type="InterPro" id="IPR050315">
    <property type="entry name" value="FAD-oxidoreductase_2"/>
</dbReference>
<dbReference type="PANTHER" id="PTHR43400:SF10">
    <property type="entry name" value="3-OXOSTEROID 1-DEHYDROGENASE"/>
    <property type="match status" value="1"/>
</dbReference>
<sequence>MTDELPIVECDLLVAGSGASGMTAAIVAAKKGLKVIVVEKEPVFGGTTALSGGYLWIPNNPVSQEAGVEDSKQAAYEYMRHEAGNQFDADRVNAFLEGGPEMVAFMQDQTEVEFEVSAAFSDYHPDAPGGKPGGRSILVRPVKASILGSDLNKLRPPRKELTLFGLAIGSGKELWHFYRAFKSLASFLYVTRRLTRFGLDKAFTGRSQMLTNGNALAARLYRTARDLGVEVLLESPVKALERDADGAVTGATILTPQGQRRVIAARGVVLACGGFPQDIARRKTLYKHPSAEGEHVSAASPGNTGDGLSLAERIGAATVLDYPNAGAWAPTSLVPRPDGTKGPFPHFVDRGKPGVIAVQRNGRRFVNEANSYHDFVQGMERATPPGQPVEAFLICDHRTIRKYGLGYVKPAPLPLKPNIKSGYLVEGKTLDDLARNAGLDPVAFKETVARFNSEVPNGVDTEFGRGSTAYNRFHGDPEITPNPCMAPISDGPFYALRVIPGSIGTFAGIRTDHHARALDEDGTVIRGLYAVGNDMASVLGGNYSGGGITLGPGMAFGFIAGQHAAQDPN</sequence>